<evidence type="ECO:0000256" key="5">
    <source>
        <dbReference type="ARBA" id="ARBA00022989"/>
    </source>
</evidence>
<feature type="transmembrane region" description="Helical" evidence="9">
    <location>
        <begin position="80"/>
        <end position="100"/>
    </location>
</feature>
<keyword evidence="4 9" id="KW-0812">Transmembrane</keyword>
<dbReference type="RefSeq" id="WP_151843730.1">
    <property type="nucleotide sequence ID" value="NZ_WBZJ01000001.1"/>
</dbReference>
<protein>
    <submittedName>
        <fullName evidence="11">Acyltransferase family protein</fullName>
    </submittedName>
</protein>
<feature type="domain" description="Acyltransferase 3" evidence="10">
    <location>
        <begin position="13"/>
        <end position="346"/>
    </location>
</feature>
<dbReference type="Pfam" id="PF01757">
    <property type="entry name" value="Acyl_transf_3"/>
    <property type="match status" value="1"/>
</dbReference>
<dbReference type="PANTHER" id="PTHR23028:SF53">
    <property type="entry name" value="ACYL_TRANSF_3 DOMAIN-CONTAINING PROTEIN"/>
    <property type="match status" value="1"/>
</dbReference>
<evidence type="ECO:0000313" key="11">
    <source>
        <dbReference type="EMBL" id="KAB3522866.1"/>
    </source>
</evidence>
<evidence type="ECO:0000256" key="6">
    <source>
        <dbReference type="ARBA" id="ARBA00023136"/>
    </source>
</evidence>
<comment type="subcellular location">
    <subcellularLocation>
        <location evidence="1">Cell membrane</location>
        <topology evidence="1">Multi-pass membrane protein</topology>
    </subcellularLocation>
</comment>
<feature type="region of interest" description="Disordered" evidence="8">
    <location>
        <begin position="442"/>
        <end position="468"/>
    </location>
</feature>
<proteinExistence type="predicted"/>
<evidence type="ECO:0000259" key="10">
    <source>
        <dbReference type="Pfam" id="PF01757"/>
    </source>
</evidence>
<gene>
    <name evidence="11" type="ORF">F8377_01465</name>
</gene>
<accession>A0ABQ6VEK8</accession>
<dbReference type="Proteomes" id="UP000436181">
    <property type="component" value="Unassembled WGS sequence"/>
</dbReference>
<dbReference type="InterPro" id="IPR002656">
    <property type="entry name" value="Acyl_transf_3_dom"/>
</dbReference>
<feature type="transmembrane region" description="Helical" evidence="9">
    <location>
        <begin position="395"/>
        <end position="416"/>
    </location>
</feature>
<dbReference type="GO" id="GO:0016746">
    <property type="term" value="F:acyltransferase activity"/>
    <property type="evidence" value="ECO:0007669"/>
    <property type="project" value="UniProtKB-KW"/>
</dbReference>
<dbReference type="EMBL" id="WBZJ01000001">
    <property type="protein sequence ID" value="KAB3522866.1"/>
    <property type="molecule type" value="Genomic_DNA"/>
</dbReference>
<keyword evidence="6 9" id="KW-0472">Membrane</keyword>
<keyword evidence="5 9" id="KW-1133">Transmembrane helix</keyword>
<keyword evidence="2" id="KW-1003">Cell membrane</keyword>
<organism evidence="11 12">
    <name type="scientific">Corynebacterium zhongnanshanii</name>
    <dbReference type="NCBI Taxonomy" id="2768834"/>
    <lineage>
        <taxon>Bacteria</taxon>
        <taxon>Bacillati</taxon>
        <taxon>Actinomycetota</taxon>
        <taxon>Actinomycetes</taxon>
        <taxon>Mycobacteriales</taxon>
        <taxon>Corynebacteriaceae</taxon>
        <taxon>Corynebacterium</taxon>
    </lineage>
</organism>
<feature type="compositionally biased region" description="Low complexity" evidence="8">
    <location>
        <begin position="449"/>
        <end position="458"/>
    </location>
</feature>
<dbReference type="Gene3D" id="3.40.50.1110">
    <property type="entry name" value="SGNH hydrolase"/>
    <property type="match status" value="1"/>
</dbReference>
<dbReference type="CDD" id="cd00229">
    <property type="entry name" value="SGNH_hydrolase"/>
    <property type="match status" value="1"/>
</dbReference>
<sequence length="692" mass="75651">MPKPIKSEQHYIPGLDGLRTLAVAAVILYHLHVPGVVGGLLGVGVFFTLSGFLITSNLMRAWDTRGNLGLKTFWLRRFRRLMPASVITIIVTVLLTAALARHKLSEWGMEGVSALFYVNNWHMIFKEKSYFDNFGGPSPLSHMWSLSVEEQFYLVWPLLLLLFLTVFRKRMIAMVLTFLVAVASFVWMWMLVEPGMDPTRIYEGTDTRAGGMLLGACLALWLSARKHKGQSVLPQRQVSTVMGAIGIAGIIALIALVEQESFFLYHGGLALLSVATVLAIFSVLHPDGFWNKFLGWEPLRWIGERSFGIYLWHMPVIAFLPQPWFDQNRVLGGVITVVVSVGLAALSWSIIEDPIRRNGIVGPIKEWARSRRAAREIGVSPAQATTVASRRFPSYFPAAATVILVALIAIALPHVIVAPDNSSQAAKMQTMEITDANRQAANGAGAGAGADSDGAGEATGEENKAAAQAAGRPVMSCTKVVHVGDSTSIGMFSADMVNGPDDTAFVQYRAYGAQDVVDSVFGARSTIEGWDAPDGSAKYPSAVESVTELVDQHSGPNTCWVIATGVNDAANIAAGATSSPDERIDAMMELLKDQDVMWATTRTNTNDGYYANSHMQEFNEALRRAQDRYPKLRLFDWAAEAQPDWYAPGDYAHYSTDGNSRRSYRFAAALAYAFPLDKDGAPSDDKIVRSGF</sequence>
<evidence type="ECO:0000313" key="12">
    <source>
        <dbReference type="Proteomes" id="UP000436181"/>
    </source>
</evidence>
<dbReference type="PANTHER" id="PTHR23028">
    <property type="entry name" value="ACETYLTRANSFERASE"/>
    <property type="match status" value="1"/>
</dbReference>
<feature type="transmembrane region" description="Helical" evidence="9">
    <location>
        <begin position="263"/>
        <end position="286"/>
    </location>
</feature>
<feature type="transmembrane region" description="Helical" evidence="9">
    <location>
        <begin position="236"/>
        <end position="257"/>
    </location>
</feature>
<dbReference type="SUPFAM" id="SSF52266">
    <property type="entry name" value="SGNH hydrolase"/>
    <property type="match status" value="1"/>
</dbReference>
<name>A0ABQ6VEK8_9CORY</name>
<evidence type="ECO:0000256" key="9">
    <source>
        <dbReference type="SAM" id="Phobius"/>
    </source>
</evidence>
<keyword evidence="3" id="KW-0808">Transferase</keyword>
<feature type="transmembrane region" description="Helical" evidence="9">
    <location>
        <begin position="174"/>
        <end position="192"/>
    </location>
</feature>
<evidence type="ECO:0000256" key="3">
    <source>
        <dbReference type="ARBA" id="ARBA00022679"/>
    </source>
</evidence>
<dbReference type="InterPro" id="IPR050879">
    <property type="entry name" value="Acyltransferase_3"/>
</dbReference>
<evidence type="ECO:0000256" key="4">
    <source>
        <dbReference type="ARBA" id="ARBA00022692"/>
    </source>
</evidence>
<dbReference type="InterPro" id="IPR036514">
    <property type="entry name" value="SGNH_hydro_sf"/>
</dbReference>
<reference evidence="11 12" key="1">
    <citation type="submission" date="2019-10" db="EMBL/GenBank/DDBJ databases">
        <title>Corynebacterium sp novel species isolated from the respiratory tract of Marmot.</title>
        <authorList>
            <person name="Zhang G."/>
        </authorList>
    </citation>
    <scope>NUCLEOTIDE SEQUENCE [LARGE SCALE GENOMIC DNA]</scope>
    <source>
        <strain evidence="11 12">336</strain>
    </source>
</reference>
<keyword evidence="7 11" id="KW-0012">Acyltransferase</keyword>
<comment type="caution">
    <text evidence="11">The sequence shown here is derived from an EMBL/GenBank/DDBJ whole genome shotgun (WGS) entry which is preliminary data.</text>
</comment>
<evidence type="ECO:0000256" key="2">
    <source>
        <dbReference type="ARBA" id="ARBA00022475"/>
    </source>
</evidence>
<evidence type="ECO:0000256" key="1">
    <source>
        <dbReference type="ARBA" id="ARBA00004651"/>
    </source>
</evidence>
<feature type="transmembrane region" description="Helical" evidence="9">
    <location>
        <begin position="151"/>
        <end position="167"/>
    </location>
</feature>
<evidence type="ECO:0000256" key="8">
    <source>
        <dbReference type="SAM" id="MobiDB-lite"/>
    </source>
</evidence>
<keyword evidence="12" id="KW-1185">Reference proteome</keyword>
<feature type="transmembrane region" description="Helical" evidence="9">
    <location>
        <begin position="330"/>
        <end position="351"/>
    </location>
</feature>
<evidence type="ECO:0000256" key="7">
    <source>
        <dbReference type="ARBA" id="ARBA00023315"/>
    </source>
</evidence>
<feature type="transmembrane region" description="Helical" evidence="9">
    <location>
        <begin position="37"/>
        <end position="59"/>
    </location>
</feature>